<feature type="compositionally biased region" description="Low complexity" evidence="9">
    <location>
        <begin position="97"/>
        <end position="111"/>
    </location>
</feature>
<reference evidence="12 13" key="1">
    <citation type="journal article" date="2018" name="Sci. Rep.">
        <title>Genomic signatures of local adaptation to the degree of environmental predictability in rotifers.</title>
        <authorList>
            <person name="Franch-Gras L."/>
            <person name="Hahn C."/>
            <person name="Garcia-Roger E.M."/>
            <person name="Carmona M.J."/>
            <person name="Serra M."/>
            <person name="Gomez A."/>
        </authorList>
    </citation>
    <scope>NUCLEOTIDE SEQUENCE [LARGE SCALE GENOMIC DNA]</scope>
    <source>
        <strain evidence="12">HYR1</strain>
    </source>
</reference>
<dbReference type="PANTHER" id="PTHR13720">
    <property type="entry name" value="WD-40 REPEAT PROTEIN"/>
    <property type="match status" value="1"/>
</dbReference>
<dbReference type="PANTHER" id="PTHR13720:SF50">
    <property type="entry name" value="ECHINODERM MICROTUBULE-ASSOCIATED PROTEIN-LIKE 2"/>
    <property type="match status" value="1"/>
</dbReference>
<feature type="repeat" description="WD" evidence="8">
    <location>
        <begin position="720"/>
        <end position="757"/>
    </location>
</feature>
<dbReference type="SUPFAM" id="SSF50998">
    <property type="entry name" value="Quinoprotein alcohol dehydrogenase-like"/>
    <property type="match status" value="1"/>
</dbReference>
<protein>
    <submittedName>
        <fullName evidence="12">Echinoderm microtubule-associated-like 1 isoform X5</fullName>
    </submittedName>
</protein>
<dbReference type="EMBL" id="REGN01006123">
    <property type="protein sequence ID" value="RNA10719.1"/>
    <property type="molecule type" value="Genomic_DNA"/>
</dbReference>
<evidence type="ECO:0000256" key="6">
    <source>
        <dbReference type="ARBA" id="ARBA00022737"/>
    </source>
</evidence>
<dbReference type="OrthoDB" id="47802at2759"/>
<comment type="caution">
    <text evidence="12">The sequence shown here is derived from an EMBL/GenBank/DDBJ whole genome shotgun (WGS) entry which is preliminary data.</text>
</comment>
<dbReference type="GO" id="GO:0000226">
    <property type="term" value="P:microtubule cytoskeleton organization"/>
    <property type="evidence" value="ECO:0007669"/>
    <property type="project" value="TreeGrafter"/>
</dbReference>
<dbReference type="STRING" id="10195.A0A3M7QHF4"/>
<evidence type="ECO:0000256" key="3">
    <source>
        <dbReference type="ARBA" id="ARBA00022490"/>
    </source>
</evidence>
<gene>
    <name evidence="12" type="ORF">BpHYR1_009491</name>
</gene>
<evidence type="ECO:0000313" key="13">
    <source>
        <dbReference type="Proteomes" id="UP000276133"/>
    </source>
</evidence>
<dbReference type="SUPFAM" id="SSF50978">
    <property type="entry name" value="WD40 repeat-like"/>
    <property type="match status" value="1"/>
</dbReference>
<dbReference type="Proteomes" id="UP000276133">
    <property type="component" value="Unassembled WGS sequence"/>
</dbReference>
<dbReference type="FunFam" id="2.130.10.10:FF:000320">
    <property type="entry name" value="echinoderm microtubule-associated protein-like 6"/>
    <property type="match status" value="1"/>
</dbReference>
<evidence type="ECO:0000256" key="5">
    <source>
        <dbReference type="ARBA" id="ARBA00022701"/>
    </source>
</evidence>
<keyword evidence="3" id="KW-0963">Cytoplasm</keyword>
<dbReference type="InterPro" id="IPR049813">
    <property type="entry name" value="Elp-1-like_TD"/>
</dbReference>
<dbReference type="GO" id="GO:0008017">
    <property type="term" value="F:microtubule binding"/>
    <property type="evidence" value="ECO:0007669"/>
    <property type="project" value="TreeGrafter"/>
</dbReference>
<keyword evidence="5" id="KW-0493">Microtubule</keyword>
<evidence type="ECO:0000259" key="11">
    <source>
        <dbReference type="Pfam" id="PF23414"/>
    </source>
</evidence>
<dbReference type="InterPro" id="IPR050630">
    <property type="entry name" value="WD_repeat_EMAP"/>
</dbReference>
<dbReference type="Pfam" id="PF03451">
    <property type="entry name" value="HELP"/>
    <property type="match status" value="1"/>
</dbReference>
<dbReference type="Pfam" id="PF23409">
    <property type="entry name" value="Beta-prop_EML"/>
    <property type="match status" value="1"/>
</dbReference>
<comment type="similarity">
    <text evidence="2">Belongs to the WD repeat EMAP family.</text>
</comment>
<dbReference type="SMART" id="SM00320">
    <property type="entry name" value="WD40"/>
    <property type="match status" value="8"/>
</dbReference>
<evidence type="ECO:0000256" key="9">
    <source>
        <dbReference type="SAM" id="MobiDB-lite"/>
    </source>
</evidence>
<feature type="domain" description="EML-like first beta-propeller" evidence="10">
    <location>
        <begin position="190"/>
        <end position="466"/>
    </location>
</feature>
<evidence type="ECO:0000256" key="8">
    <source>
        <dbReference type="PROSITE-ProRule" id="PRU00221"/>
    </source>
</evidence>
<dbReference type="InterPro" id="IPR015943">
    <property type="entry name" value="WD40/YVTN_repeat-like_dom_sf"/>
</dbReference>
<evidence type="ECO:0000259" key="10">
    <source>
        <dbReference type="Pfam" id="PF23409"/>
    </source>
</evidence>
<dbReference type="GO" id="GO:0005874">
    <property type="term" value="C:microtubule"/>
    <property type="evidence" value="ECO:0007669"/>
    <property type="project" value="UniProtKB-KW"/>
</dbReference>
<evidence type="ECO:0000256" key="4">
    <source>
        <dbReference type="ARBA" id="ARBA00022574"/>
    </source>
</evidence>
<keyword evidence="7" id="KW-0206">Cytoskeleton</keyword>
<dbReference type="InterPro" id="IPR036322">
    <property type="entry name" value="WD40_repeat_dom_sf"/>
</dbReference>
<keyword evidence="4 8" id="KW-0853">WD repeat</keyword>
<comment type="subcellular location">
    <subcellularLocation>
        <location evidence="1">Cytoplasm</location>
        <location evidence="1">Cytoskeleton</location>
    </subcellularLocation>
</comment>
<organism evidence="12 13">
    <name type="scientific">Brachionus plicatilis</name>
    <name type="common">Marine rotifer</name>
    <name type="synonym">Brachionus muelleri</name>
    <dbReference type="NCBI Taxonomy" id="10195"/>
    <lineage>
        <taxon>Eukaryota</taxon>
        <taxon>Metazoa</taxon>
        <taxon>Spiralia</taxon>
        <taxon>Gnathifera</taxon>
        <taxon>Rotifera</taxon>
        <taxon>Eurotatoria</taxon>
        <taxon>Monogononta</taxon>
        <taxon>Pseudotrocha</taxon>
        <taxon>Ploima</taxon>
        <taxon>Brachionidae</taxon>
        <taxon>Brachionus</taxon>
    </lineage>
</organism>
<accession>A0A3M7QHF4</accession>
<proteinExistence type="inferred from homology"/>
<dbReference type="GO" id="GO:0072686">
    <property type="term" value="C:mitotic spindle"/>
    <property type="evidence" value="ECO:0007669"/>
    <property type="project" value="TreeGrafter"/>
</dbReference>
<dbReference type="AlphaFoldDB" id="A0A3M7QHF4"/>
<evidence type="ECO:0000256" key="2">
    <source>
        <dbReference type="ARBA" id="ARBA00006489"/>
    </source>
</evidence>
<dbReference type="InterPro" id="IPR011047">
    <property type="entry name" value="Quinoprotein_ADH-like_sf"/>
</dbReference>
<dbReference type="PROSITE" id="PS50082">
    <property type="entry name" value="WD_REPEATS_2"/>
    <property type="match status" value="3"/>
</dbReference>
<evidence type="ECO:0000256" key="1">
    <source>
        <dbReference type="ARBA" id="ARBA00004245"/>
    </source>
</evidence>
<dbReference type="Gene3D" id="2.130.10.10">
    <property type="entry name" value="YVTN repeat-like/Quinoprotein amine dehydrogenase"/>
    <property type="match status" value="2"/>
</dbReference>
<dbReference type="CDD" id="cd21931">
    <property type="entry name" value="TD_EMAP-like"/>
    <property type="match status" value="1"/>
</dbReference>
<feature type="repeat" description="WD" evidence="8">
    <location>
        <begin position="608"/>
        <end position="649"/>
    </location>
</feature>
<name>A0A3M7QHF4_BRAPC</name>
<dbReference type="InterPro" id="IPR001680">
    <property type="entry name" value="WD40_rpt"/>
</dbReference>
<dbReference type="PROSITE" id="PS50294">
    <property type="entry name" value="WD_REPEATS_REGION"/>
    <property type="match status" value="1"/>
</dbReference>
<dbReference type="InterPro" id="IPR055442">
    <property type="entry name" value="Beta-prop_EML-like_2nd"/>
</dbReference>
<keyword evidence="6" id="KW-0677">Repeat</keyword>
<feature type="compositionally biased region" description="Low complexity" evidence="9">
    <location>
        <begin position="58"/>
        <end position="74"/>
    </location>
</feature>
<sequence length="757" mass="84212">MESNLEMVDTLLANDELNTSDRLEQLERKVSVQSDELTCLKSALADCIRRIQLLESKPTASPAPAAPSKISPKSVPLAVKARSEKRLSLTPSTARLSQANSSTRSSSNSLNEGHTSPSMVLKLRGRSVKLYAQTEHLADSVGAPDASLRLEWVYGYRGKDCRSNIFLLSTGELVYFIASVAVLYNPEENNQRFYLGHTDDIKCLSVHPNGVHCATGQTAGHNKKDSRPHVRIWDAINLTTLKVIGSEFQSSISCLSFSKVNGDVLAVVDDGNDKFLSLWQWETGLKLASTKCYSDAVLNCEFHPLEKNLLFTSGKQHLFYWTFDGALLHKKTAVFEPASNTLIQNSESTKNAKLEKPKFVLCMSFDSRGDLITGDSDGNLIVWSHKEARMVRIVKKLSDTGIFTINVKDDCLIYAGKSNKIVELDSNYQLTGRSLELGENCGGCRCILYLNKNMVIVGTMKNSLYEANLGEFNFSKCLISSHCDEIWGLSKGKNASSFLTCANDGFLSLWDSMSFGQVWSVGLQDRLHCVDSHPSLDLAAVGFSKPKWIVFDLIERKTIYMQSEGSEQIEVIKYSPNGCYLAAGSRDNNIYVYRVSDNGLRYSRIGKCSAHSSFVTHLDWSSNCEYLMSNSGDYEILFWRAETCRQVVDVQVIRDVEWASRNCVLSMETVGIWDNGSDGTDINACCESKRAQLLVSVDDFGKVNLFKYPCSSVKAGRKVYGGHSSHVTNCRFINNETRLITTGGNDMALFQWEILND</sequence>
<feature type="repeat" description="WD" evidence="8">
    <location>
        <begin position="479"/>
        <end position="511"/>
    </location>
</feature>
<evidence type="ECO:0000256" key="7">
    <source>
        <dbReference type="ARBA" id="ARBA00023212"/>
    </source>
</evidence>
<evidence type="ECO:0000313" key="12">
    <source>
        <dbReference type="EMBL" id="RNA10719.1"/>
    </source>
</evidence>
<feature type="region of interest" description="Disordered" evidence="9">
    <location>
        <begin position="58"/>
        <end position="118"/>
    </location>
</feature>
<feature type="domain" description="EML-like second beta-propeller" evidence="11">
    <location>
        <begin position="486"/>
        <end position="754"/>
    </location>
</feature>
<dbReference type="InterPro" id="IPR005108">
    <property type="entry name" value="HELP"/>
</dbReference>
<keyword evidence="13" id="KW-1185">Reference proteome</keyword>
<dbReference type="Pfam" id="PF23414">
    <property type="entry name" value="Beta-prop_EML_2"/>
    <property type="match status" value="1"/>
</dbReference>
<dbReference type="InterPro" id="IPR055439">
    <property type="entry name" value="Beta-prop_EML_1st"/>
</dbReference>